<evidence type="ECO:0000259" key="5">
    <source>
        <dbReference type="Pfam" id="PF04198"/>
    </source>
</evidence>
<dbReference type="InterPro" id="IPR007324">
    <property type="entry name" value="Sugar-bd_dom_put"/>
</dbReference>
<dbReference type="InterPro" id="IPR036388">
    <property type="entry name" value="WH-like_DNA-bd_sf"/>
</dbReference>
<evidence type="ECO:0000256" key="3">
    <source>
        <dbReference type="ARBA" id="ARBA00023125"/>
    </source>
</evidence>
<dbReference type="KEGG" id="siw:GH266_09405"/>
<dbReference type="SUPFAM" id="SSF100950">
    <property type="entry name" value="NagB/RpiA/CoA transferase-like"/>
    <property type="match status" value="1"/>
</dbReference>
<evidence type="ECO:0000256" key="2">
    <source>
        <dbReference type="ARBA" id="ARBA00023015"/>
    </source>
</evidence>
<organism evidence="6 7">
    <name type="scientific">Stappia indica</name>
    <dbReference type="NCBI Taxonomy" id="538381"/>
    <lineage>
        <taxon>Bacteria</taxon>
        <taxon>Pseudomonadati</taxon>
        <taxon>Pseudomonadota</taxon>
        <taxon>Alphaproteobacteria</taxon>
        <taxon>Hyphomicrobiales</taxon>
        <taxon>Stappiaceae</taxon>
        <taxon>Stappia</taxon>
    </lineage>
</organism>
<dbReference type="PANTHER" id="PTHR34294:SF1">
    <property type="entry name" value="TRANSCRIPTIONAL REGULATOR LSRR"/>
    <property type="match status" value="1"/>
</dbReference>
<feature type="domain" description="Sugar-binding" evidence="5">
    <location>
        <begin position="65"/>
        <end position="309"/>
    </location>
</feature>
<sequence length="310" mass="34050">MTAFETPIISEEDALLARVAWYYYHDGLTQQAIGEKLGLPRIKVSRMLENGRRSGMLEVRINSALQGCLEIERRLQDRFKLEEVRVIPHLAGEPRSERLGQAAAQFLMQRLDEGGLLAVGWGEMVGAAIRRLGHLVNDRRIDLVGMTGGVQAYVDGLRVVSADCKMFLVPAPLVVEDAQIAKAMLRDASVRNTLQMALKADFALVGIGAVDETASVIRRGYVHPAEVEAMRRSGAVGDVLCRFFDAQGKEIDLPLHERVIGLPLESYREAPRMIAASGGLDKVPAIRAALQGDFINIFITDEQTAHALVV</sequence>
<dbReference type="GO" id="GO:0003677">
    <property type="term" value="F:DNA binding"/>
    <property type="evidence" value="ECO:0007669"/>
    <property type="project" value="UniProtKB-KW"/>
</dbReference>
<reference evidence="6 7" key="1">
    <citation type="submission" date="2019-12" db="EMBL/GenBank/DDBJ databases">
        <title>The genome of Stappia indica PHM037.</title>
        <authorList>
            <person name="Kacar D."/>
            <person name="Galan B."/>
            <person name="Canedo L."/>
            <person name="Rodriguez P."/>
            <person name="de la Calle F."/>
            <person name="Garcia J.L."/>
        </authorList>
    </citation>
    <scope>NUCLEOTIDE SEQUENCE [LARGE SCALE GENOMIC DNA]</scope>
    <source>
        <strain evidence="6 7">PHM037</strain>
    </source>
</reference>
<gene>
    <name evidence="6" type="ORF">GH266_09405</name>
</gene>
<dbReference type="EMBL" id="CP046908">
    <property type="protein sequence ID" value="QGZ34716.1"/>
    <property type="molecule type" value="Genomic_DNA"/>
</dbReference>
<evidence type="ECO:0000256" key="1">
    <source>
        <dbReference type="ARBA" id="ARBA00010466"/>
    </source>
</evidence>
<dbReference type="Proteomes" id="UP000435648">
    <property type="component" value="Chromosome"/>
</dbReference>
<keyword evidence="2" id="KW-0805">Transcription regulation</keyword>
<proteinExistence type="inferred from homology"/>
<name>A0A857C6R5_9HYPH</name>
<dbReference type="Pfam" id="PF04198">
    <property type="entry name" value="Sugar-bind"/>
    <property type="match status" value="1"/>
</dbReference>
<comment type="similarity">
    <text evidence="1">Belongs to the SorC transcriptional regulatory family.</text>
</comment>
<keyword evidence="3" id="KW-0238">DNA-binding</keyword>
<dbReference type="PANTHER" id="PTHR34294">
    <property type="entry name" value="TRANSCRIPTIONAL REGULATOR-RELATED"/>
    <property type="match status" value="1"/>
</dbReference>
<evidence type="ECO:0000313" key="6">
    <source>
        <dbReference type="EMBL" id="QGZ34716.1"/>
    </source>
</evidence>
<dbReference type="GO" id="GO:0030246">
    <property type="term" value="F:carbohydrate binding"/>
    <property type="evidence" value="ECO:0007669"/>
    <property type="project" value="InterPro"/>
</dbReference>
<accession>A0A857C6R5</accession>
<dbReference type="OrthoDB" id="9808171at2"/>
<dbReference type="AlphaFoldDB" id="A0A857C6R5"/>
<dbReference type="InterPro" id="IPR037171">
    <property type="entry name" value="NagB/RpiA_transferase-like"/>
</dbReference>
<dbReference type="InterPro" id="IPR051054">
    <property type="entry name" value="SorC_transcr_regulators"/>
</dbReference>
<dbReference type="Gene3D" id="1.10.10.10">
    <property type="entry name" value="Winged helix-like DNA-binding domain superfamily/Winged helix DNA-binding domain"/>
    <property type="match status" value="1"/>
</dbReference>
<dbReference type="RefSeq" id="WP_158193681.1">
    <property type="nucleotide sequence ID" value="NZ_CP046908.1"/>
</dbReference>
<evidence type="ECO:0000313" key="7">
    <source>
        <dbReference type="Proteomes" id="UP000435648"/>
    </source>
</evidence>
<protein>
    <submittedName>
        <fullName evidence="6">Sugar-binding transcriptional regulator</fullName>
    </submittedName>
</protein>
<evidence type="ECO:0000256" key="4">
    <source>
        <dbReference type="ARBA" id="ARBA00023163"/>
    </source>
</evidence>
<dbReference type="Gene3D" id="3.40.50.1360">
    <property type="match status" value="1"/>
</dbReference>
<keyword evidence="4" id="KW-0804">Transcription</keyword>